<gene>
    <name evidence="2" type="ORF">ERS007679_00059</name>
</gene>
<organism evidence="2 3">
    <name type="scientific">Mycobacterium tuberculosis</name>
    <dbReference type="NCBI Taxonomy" id="1773"/>
    <lineage>
        <taxon>Bacteria</taxon>
        <taxon>Bacillati</taxon>
        <taxon>Actinomycetota</taxon>
        <taxon>Actinomycetes</taxon>
        <taxon>Mycobacteriales</taxon>
        <taxon>Mycobacteriaceae</taxon>
        <taxon>Mycobacterium</taxon>
        <taxon>Mycobacterium tuberculosis complex</taxon>
    </lineage>
</organism>
<dbReference type="EMBL" id="CSAD01000003">
    <property type="protein sequence ID" value="COU63747.1"/>
    <property type="molecule type" value="Genomic_DNA"/>
</dbReference>
<evidence type="ECO:0000313" key="2">
    <source>
        <dbReference type="EMBL" id="COU63747.1"/>
    </source>
</evidence>
<dbReference type="Proteomes" id="UP000045842">
    <property type="component" value="Unassembled WGS sequence"/>
</dbReference>
<feature type="region of interest" description="Disordered" evidence="1">
    <location>
        <begin position="1"/>
        <end position="26"/>
    </location>
</feature>
<proteinExistence type="predicted"/>
<evidence type="ECO:0000313" key="3">
    <source>
        <dbReference type="Proteomes" id="UP000045842"/>
    </source>
</evidence>
<protein>
    <submittedName>
        <fullName evidence="2">Uncharacterized protein</fullName>
    </submittedName>
</protein>
<reference evidence="2 3" key="1">
    <citation type="submission" date="2015-03" db="EMBL/GenBank/DDBJ databases">
        <authorList>
            <consortium name="Pathogen Informatics"/>
        </authorList>
    </citation>
    <scope>NUCLEOTIDE SEQUENCE [LARGE SCALE GENOMIC DNA]</scope>
    <source>
        <strain evidence="2 3">G09801536</strain>
    </source>
</reference>
<name>A0A655HLI8_MYCTX</name>
<dbReference type="AlphaFoldDB" id="A0A655HLI8"/>
<sequence>MSAGLAPTPGVGARVVPGAASDPGRVGVRPGLVRAGSVRPGLVNPGLVNPGLVRPGPVRPVLASPLPVRLGTGGMLIPNWDNPCDSADISSPGRSVNTAACLNSWCSGRSVVSVDS</sequence>
<evidence type="ECO:0000256" key="1">
    <source>
        <dbReference type="SAM" id="MobiDB-lite"/>
    </source>
</evidence>
<accession>A0A655HLI8</accession>